<sequence length="398" mass="44635">MQLGWIDFSREDRKKALSVIALLTEEGVLDELGIGPVRDGFADVFFPGTSTIQTRAKYFFLVPYALDFITRQRHTNPQEFLSALDILERKCGQRLAEQNAEGTIGERTIAAGGWVKRTPATIYWSGIRKYGLLKSPGPLSLSEYARLTCSETKQQAELKRSGYSPRDAAGNAADDSDAGKPLKSISWILPPYPQDLLEHVCMTLSHEEALHLKERIETTQARCLLAHILRTGNREILDIDDFNAIPMAMTATFPPHLQEMFLLARAFSSLIYEVRIRYNAMLPGGLNQEAEEAWSAFTGNMDEVLNLDVSAGLERLGEVNKKLLNFLVGVQDDMRNKNSAALDARIKQREIALKGEQRAKLLNGDAGNTEKWIGGRRLEYRFSVAKRMLRDIFQGLDG</sequence>
<dbReference type="InterPro" id="IPR045941">
    <property type="entry name" value="DUF6361"/>
</dbReference>
<evidence type="ECO:0000313" key="3">
    <source>
        <dbReference type="Proteomes" id="UP000297065"/>
    </source>
</evidence>
<organism evidence="2 3">
    <name type="scientific">Desulfovibrio desulfuricans</name>
    <dbReference type="NCBI Taxonomy" id="876"/>
    <lineage>
        <taxon>Bacteria</taxon>
        <taxon>Pseudomonadati</taxon>
        <taxon>Thermodesulfobacteriota</taxon>
        <taxon>Desulfovibrionia</taxon>
        <taxon>Desulfovibrionales</taxon>
        <taxon>Desulfovibrionaceae</taxon>
        <taxon>Desulfovibrio</taxon>
    </lineage>
</organism>
<dbReference type="EMBL" id="CP036295">
    <property type="protein sequence ID" value="QCC85785.1"/>
    <property type="molecule type" value="Genomic_DNA"/>
</dbReference>
<accession>A0A4P7UHM5</accession>
<dbReference type="Proteomes" id="UP000297065">
    <property type="component" value="Chromosome"/>
</dbReference>
<reference evidence="2 3" key="1">
    <citation type="submission" date="2019-02" db="EMBL/GenBank/DDBJ databases">
        <title>Complete Genome Sequence of Desulfovibrio desulfuricans IC1, a Sulfonate Utilizing Anaerobe.</title>
        <authorList>
            <person name="Day L.A."/>
            <person name="De Leon K.B."/>
            <person name="Wall J.D."/>
        </authorList>
    </citation>
    <scope>NUCLEOTIDE SEQUENCE [LARGE SCALE GENOMIC DNA]</scope>
    <source>
        <strain evidence="2 3">IC1</strain>
    </source>
</reference>
<gene>
    <name evidence="2" type="ORF">DDIC_07835</name>
</gene>
<protein>
    <submittedName>
        <fullName evidence="2">Uncharacterized protein</fullName>
    </submittedName>
</protein>
<dbReference type="Pfam" id="PF19888">
    <property type="entry name" value="DUF6361"/>
    <property type="match status" value="1"/>
</dbReference>
<evidence type="ECO:0000313" key="2">
    <source>
        <dbReference type="EMBL" id="QCC85785.1"/>
    </source>
</evidence>
<proteinExistence type="predicted"/>
<dbReference type="AlphaFoldDB" id="A0A4P7UHM5"/>
<evidence type="ECO:0000256" key="1">
    <source>
        <dbReference type="SAM" id="MobiDB-lite"/>
    </source>
</evidence>
<name>A0A4P7UHM5_DESDE</name>
<dbReference type="OrthoDB" id="1825624at2"/>
<feature type="region of interest" description="Disordered" evidence="1">
    <location>
        <begin position="156"/>
        <end position="178"/>
    </location>
</feature>
<dbReference type="RefSeq" id="WP_136399925.1">
    <property type="nucleotide sequence ID" value="NZ_CP036295.1"/>
</dbReference>